<dbReference type="EMBL" id="JAALLT010000002">
    <property type="protein sequence ID" value="NGP76584.1"/>
    <property type="molecule type" value="Genomic_DNA"/>
</dbReference>
<comment type="caution">
    <text evidence="2">The sequence shown here is derived from an EMBL/GenBank/DDBJ whole genome shotgun (WGS) entry which is preliminary data.</text>
</comment>
<feature type="domain" description="Dienelactone hydrolase" evidence="1">
    <location>
        <begin position="47"/>
        <end position="195"/>
    </location>
</feature>
<keyword evidence="3" id="KW-1185">Reference proteome</keyword>
<proteinExistence type="predicted"/>
<dbReference type="SUPFAM" id="SSF53474">
    <property type="entry name" value="alpha/beta-Hydrolases"/>
    <property type="match status" value="1"/>
</dbReference>
<dbReference type="AlphaFoldDB" id="A0A6M1SZH1"/>
<evidence type="ECO:0000313" key="3">
    <source>
        <dbReference type="Proteomes" id="UP000473278"/>
    </source>
</evidence>
<dbReference type="InterPro" id="IPR002925">
    <property type="entry name" value="Dienelactn_hydro"/>
</dbReference>
<gene>
    <name evidence="2" type="ORF">G3570_08065</name>
</gene>
<sequence>MYTSILKLPVENFYLEGEISLPVKAESLIIFSHGSGSSRFSARNNMVARELHKAGFGTLLFDLMSNHEKEDYEKRFNMDLLTRRLVSITLWIYQHSEYTDLDLGYFGSGTGAATALRAAAKLDSMIKAVISRGGRLDLVKDEELKEVKCPTLLIVGELDFHTLKVNRKAFKNMHCTKQLMVVPGASHLIEEPGKMKQVAKGAVTWYSKFLKEGTMDPSLEYELPGEDYS</sequence>
<dbReference type="Proteomes" id="UP000473278">
    <property type="component" value="Unassembled WGS sequence"/>
</dbReference>
<dbReference type="Gene3D" id="3.40.50.1820">
    <property type="entry name" value="alpha/beta hydrolase"/>
    <property type="match status" value="1"/>
</dbReference>
<dbReference type="Pfam" id="PF01738">
    <property type="entry name" value="DLH"/>
    <property type="match status" value="1"/>
</dbReference>
<evidence type="ECO:0000313" key="2">
    <source>
        <dbReference type="EMBL" id="NGP76584.1"/>
    </source>
</evidence>
<accession>A0A6M1SZH1</accession>
<dbReference type="RefSeq" id="WP_165141053.1">
    <property type="nucleotide sequence ID" value="NZ_JAALLT010000002.1"/>
</dbReference>
<protein>
    <submittedName>
        <fullName evidence="2">Alpha/beta hydrolase</fullName>
    </submittedName>
</protein>
<organism evidence="2 3">
    <name type="scientific">Halalkalibaculum roseum</name>
    <dbReference type="NCBI Taxonomy" id="2709311"/>
    <lineage>
        <taxon>Bacteria</taxon>
        <taxon>Pseudomonadati</taxon>
        <taxon>Balneolota</taxon>
        <taxon>Balneolia</taxon>
        <taxon>Balneolales</taxon>
        <taxon>Balneolaceae</taxon>
        <taxon>Halalkalibaculum</taxon>
    </lineage>
</organism>
<name>A0A6M1SZH1_9BACT</name>
<dbReference type="InterPro" id="IPR029058">
    <property type="entry name" value="AB_hydrolase_fold"/>
</dbReference>
<evidence type="ECO:0000259" key="1">
    <source>
        <dbReference type="Pfam" id="PF01738"/>
    </source>
</evidence>
<dbReference type="GO" id="GO:0016787">
    <property type="term" value="F:hydrolase activity"/>
    <property type="evidence" value="ECO:0007669"/>
    <property type="project" value="UniProtKB-KW"/>
</dbReference>
<keyword evidence="2" id="KW-0378">Hydrolase</keyword>
<reference evidence="2 3" key="1">
    <citation type="submission" date="2020-02" db="EMBL/GenBank/DDBJ databases">
        <title>Balneolaceae bacterium YR4-1, complete genome.</title>
        <authorList>
            <person name="Li Y."/>
            <person name="Wu S."/>
        </authorList>
    </citation>
    <scope>NUCLEOTIDE SEQUENCE [LARGE SCALE GENOMIC DNA]</scope>
    <source>
        <strain evidence="2 3">YR4-1</strain>
    </source>
</reference>